<gene>
    <name evidence="2" type="ORF">SOCEGT47_052050</name>
</gene>
<evidence type="ECO:0000313" key="2">
    <source>
        <dbReference type="EMBL" id="AUX24666.1"/>
    </source>
</evidence>
<name>A0A4P2Q6B9_SORCE</name>
<dbReference type="EMBL" id="CP012670">
    <property type="protein sequence ID" value="AUX24666.1"/>
    <property type="molecule type" value="Genomic_DNA"/>
</dbReference>
<feature type="compositionally biased region" description="Low complexity" evidence="1">
    <location>
        <begin position="8"/>
        <end position="21"/>
    </location>
</feature>
<protein>
    <submittedName>
        <fullName evidence="2">Uncharacterized protein</fullName>
    </submittedName>
</protein>
<organism evidence="2 3">
    <name type="scientific">Sorangium cellulosum</name>
    <name type="common">Polyangium cellulosum</name>
    <dbReference type="NCBI Taxonomy" id="56"/>
    <lineage>
        <taxon>Bacteria</taxon>
        <taxon>Pseudomonadati</taxon>
        <taxon>Myxococcota</taxon>
        <taxon>Polyangia</taxon>
        <taxon>Polyangiales</taxon>
        <taxon>Polyangiaceae</taxon>
        <taxon>Sorangium</taxon>
    </lineage>
</organism>
<accession>A0A4P2Q6B9</accession>
<dbReference type="Proteomes" id="UP000295781">
    <property type="component" value="Chromosome"/>
</dbReference>
<proteinExistence type="predicted"/>
<feature type="region of interest" description="Disordered" evidence="1">
    <location>
        <begin position="1"/>
        <end position="24"/>
    </location>
</feature>
<evidence type="ECO:0000256" key="1">
    <source>
        <dbReference type="SAM" id="MobiDB-lite"/>
    </source>
</evidence>
<reference evidence="2 3" key="1">
    <citation type="submission" date="2015-09" db="EMBL/GenBank/DDBJ databases">
        <title>Sorangium comparison.</title>
        <authorList>
            <person name="Zaburannyi N."/>
            <person name="Bunk B."/>
            <person name="Overmann J."/>
            <person name="Mueller R."/>
        </authorList>
    </citation>
    <scope>NUCLEOTIDE SEQUENCE [LARGE SCALE GENOMIC DNA]</scope>
    <source>
        <strain evidence="2 3">So ceGT47</strain>
    </source>
</reference>
<dbReference type="AlphaFoldDB" id="A0A4P2Q6B9"/>
<sequence length="69" mass="7085">MTSRRRAAAPAPAGAVRGPPVDVADTMDTRLPWTLGDLLRARGAGTRDERSCALAADDELPALSAAGTP</sequence>
<evidence type="ECO:0000313" key="3">
    <source>
        <dbReference type="Proteomes" id="UP000295781"/>
    </source>
</evidence>